<organism evidence="2 3">
    <name type="scientific">Magnetospirillum molischianum DSM 120</name>
    <dbReference type="NCBI Taxonomy" id="1150626"/>
    <lineage>
        <taxon>Bacteria</taxon>
        <taxon>Pseudomonadati</taxon>
        <taxon>Pseudomonadota</taxon>
        <taxon>Alphaproteobacteria</taxon>
        <taxon>Rhodospirillales</taxon>
        <taxon>Rhodospirillaceae</taxon>
        <taxon>Magnetospirillum</taxon>
    </lineage>
</organism>
<proteinExistence type="predicted"/>
<name>H8FY59_MAGML</name>
<keyword evidence="3" id="KW-1185">Reference proteome</keyword>
<dbReference type="AlphaFoldDB" id="H8FY59"/>
<feature type="region of interest" description="Disordered" evidence="1">
    <location>
        <begin position="17"/>
        <end position="39"/>
    </location>
</feature>
<dbReference type="STRING" id="1150626.PHAMO_80088"/>
<sequence>MTVRSFPAISGRDQKYYNEKLDNPAAGSKSEGGYEFTRPKFTRRPRRTFADGYTAISQAEKTSLEQFWNDVRGSSDIFLWTSPITGESVQVRFVLGKTLDFKYSHFQKTLDDEPDHRWDVSFEVREA</sequence>
<evidence type="ECO:0000313" key="3">
    <source>
        <dbReference type="Proteomes" id="UP000004169"/>
    </source>
</evidence>
<evidence type="ECO:0000313" key="2">
    <source>
        <dbReference type="EMBL" id="CCG43297.1"/>
    </source>
</evidence>
<comment type="caution">
    <text evidence="2">The sequence shown here is derived from an EMBL/GenBank/DDBJ whole genome shotgun (WGS) entry which is preliminary data.</text>
</comment>
<protein>
    <recommendedName>
        <fullName evidence="4">Phage-related protein</fullName>
    </recommendedName>
</protein>
<evidence type="ECO:0008006" key="4">
    <source>
        <dbReference type="Google" id="ProtNLM"/>
    </source>
</evidence>
<accession>H8FY59</accession>
<dbReference type="RefSeq" id="WP_002731373.1">
    <property type="nucleotide sequence ID" value="NZ_CAHP01000060.1"/>
</dbReference>
<evidence type="ECO:0000256" key="1">
    <source>
        <dbReference type="SAM" id="MobiDB-lite"/>
    </source>
</evidence>
<dbReference type="OrthoDB" id="8795416at2"/>
<dbReference type="Proteomes" id="UP000004169">
    <property type="component" value="Unassembled WGS sequence"/>
</dbReference>
<reference evidence="2 3" key="1">
    <citation type="journal article" date="2012" name="J. Bacteriol.">
        <title>Draft Genome Sequence of the Purple Photosynthetic Bacterium Phaeospirillum molischianum DSM120, a Particularly Versatile Bacterium.</title>
        <authorList>
            <person name="Duquesne K."/>
            <person name="Prima V."/>
            <person name="Ji B."/>
            <person name="Rouy Z."/>
            <person name="Medigue C."/>
            <person name="Talla E."/>
            <person name="Sturgis J.N."/>
        </authorList>
    </citation>
    <scope>NUCLEOTIDE SEQUENCE [LARGE SCALE GENOMIC DNA]</scope>
    <source>
        <strain evidence="3">DSM120</strain>
    </source>
</reference>
<dbReference type="EMBL" id="CAHP01000060">
    <property type="protein sequence ID" value="CCG43297.1"/>
    <property type="molecule type" value="Genomic_DNA"/>
</dbReference>
<gene>
    <name evidence="2" type="ORF">PHAMO_80088</name>
</gene>